<evidence type="ECO:0000313" key="2">
    <source>
        <dbReference type="EMBL" id="MBJ8337852.1"/>
    </source>
</evidence>
<keyword evidence="3" id="KW-1185">Reference proteome</keyword>
<dbReference type="AlphaFoldDB" id="A0A934NMH6"/>
<dbReference type="SUPFAM" id="SSF159245">
    <property type="entry name" value="AttH-like"/>
    <property type="match status" value="1"/>
</dbReference>
<gene>
    <name evidence="2" type="ORF">JGU71_03040</name>
</gene>
<comment type="caution">
    <text evidence="2">The sequence shown here is derived from an EMBL/GenBank/DDBJ whole genome shotgun (WGS) entry which is preliminary data.</text>
</comment>
<reference evidence="2" key="1">
    <citation type="submission" date="2020-12" db="EMBL/GenBank/DDBJ databases">
        <title>Antrihabitans popcorni sp. nov. and Antrihabitans auranticaus sp. nov., isolated from a larva cave.</title>
        <authorList>
            <person name="Lee S.D."/>
            <person name="Kim I.S."/>
        </authorList>
    </citation>
    <scope>NUCLEOTIDE SEQUENCE</scope>
    <source>
        <strain evidence="2">YC3-6</strain>
    </source>
</reference>
<name>A0A934NMH6_9NOCA</name>
<sequence length="358" mass="37958">MPSTSLRLVVVVASVLVFLANAAAAPAAPFPPATPNLSNDLTVNPSAKIAEPSDDVAHPGVWTEWWYVHLMDPASMRQIVVAIFNAPVPMVGGVFMYPDGAEPISLANGLPSFSFPHTGAVLDGLPGVRTNLGALNFDVAAGAYHLALTAPFDIDVWLDGNPLPGATGRIDLKNAGEWMGWTSPVATSTARGSFGLPGAGRVDVTGWRGYHDHNWGNFTMIDQAADGWEWAVSHEPDGGAALLGGLVRRGGEWTGSITDVRPSGTRVCSSSILEVSEWTDRPDFLHGSTFSVPGKVTATCGPNEPHQFSKTFYVTDPIVADAGILALTLEAPYHTVPGSFGMLEHVRSLLARIEQSQR</sequence>
<dbReference type="EMBL" id="JAEMNV010000001">
    <property type="protein sequence ID" value="MBJ8337852.1"/>
    <property type="molecule type" value="Genomic_DNA"/>
</dbReference>
<keyword evidence="1" id="KW-0732">Signal</keyword>
<organism evidence="2 3">
    <name type="scientific">Antrihabitans stalagmiti</name>
    <dbReference type="NCBI Taxonomy" id="2799499"/>
    <lineage>
        <taxon>Bacteria</taxon>
        <taxon>Bacillati</taxon>
        <taxon>Actinomycetota</taxon>
        <taxon>Actinomycetes</taxon>
        <taxon>Mycobacteriales</taxon>
        <taxon>Nocardiaceae</taxon>
        <taxon>Antrihabitans</taxon>
    </lineage>
</organism>
<protein>
    <recommendedName>
        <fullName evidence="4">AttH domain-containing protein</fullName>
    </recommendedName>
</protein>
<feature type="signal peptide" evidence="1">
    <location>
        <begin position="1"/>
        <end position="27"/>
    </location>
</feature>
<accession>A0A934NMH6</accession>
<evidence type="ECO:0008006" key="4">
    <source>
        <dbReference type="Google" id="ProtNLM"/>
    </source>
</evidence>
<proteinExistence type="predicted"/>
<evidence type="ECO:0000256" key="1">
    <source>
        <dbReference type="SAM" id="SignalP"/>
    </source>
</evidence>
<evidence type="ECO:0000313" key="3">
    <source>
        <dbReference type="Proteomes" id="UP000655868"/>
    </source>
</evidence>
<dbReference type="RefSeq" id="WP_199701807.1">
    <property type="nucleotide sequence ID" value="NZ_JAEMNV010000001.1"/>
</dbReference>
<feature type="chain" id="PRO_5036791694" description="AttH domain-containing protein" evidence="1">
    <location>
        <begin position="28"/>
        <end position="358"/>
    </location>
</feature>
<dbReference type="Proteomes" id="UP000655868">
    <property type="component" value="Unassembled WGS sequence"/>
</dbReference>